<sequence>MKYIRQFESFRNRKEETPINEGCFDMLSVDDINQITNEDDLDDAMKIAQDIIGQTDGGVCGMYWSEFDDQHEEWESLNPDERLFHLQKYMELEDSYKGLKESNINESDEFKYRGFDQKDFDTAVAYLYAGTVSGDGYSDPTFRLYKTLEEAIKSQEIDIKTQTSDWMKEWEEDIFAYDEDADHPREELGLHDISYEVGDDYFRFKIIPLDERADYVIIYTTDANESQVLGSAPDYESAIEEMKNLASQVDIYEDEYEHEGNTITGHGDDGYQYFEVLEMPK</sequence>
<gene>
    <name evidence="1" type="ORF">SLAVMIC_00432</name>
</gene>
<dbReference type="EMBL" id="OU342829">
    <property type="protein sequence ID" value="CAG7580471.1"/>
    <property type="molecule type" value="Genomic_DNA"/>
</dbReference>
<evidence type="ECO:0000313" key="1">
    <source>
        <dbReference type="EMBL" id="CAG7580471.1"/>
    </source>
</evidence>
<name>A0A8D9FQS3_9VIRU</name>
<protein>
    <submittedName>
        <fullName evidence="1">Uncharacterized protein</fullName>
    </submittedName>
</protein>
<reference evidence="1" key="1">
    <citation type="submission" date="2021-06" db="EMBL/GenBank/DDBJ databases">
        <authorList>
            <person name="Gannon L."/>
            <person name="Redgwell R T."/>
            <person name="Michniewski S."/>
            <person name="Harrison D C."/>
            <person name="Millard A."/>
        </authorList>
    </citation>
    <scope>NUCLEOTIDE SEQUENCE</scope>
</reference>
<proteinExistence type="predicted"/>
<accession>A0A8D9FQS3</accession>
<organism evidence="1">
    <name type="scientific">uncultured marine phage</name>
    <dbReference type="NCBI Taxonomy" id="707152"/>
    <lineage>
        <taxon>Viruses</taxon>
        <taxon>environmental samples</taxon>
    </lineage>
</organism>